<keyword evidence="4" id="KW-1185">Reference proteome</keyword>
<dbReference type="CDD" id="cd04301">
    <property type="entry name" value="NAT_SF"/>
    <property type="match status" value="1"/>
</dbReference>
<dbReference type="STRING" id="1385511.GCA_000425225_01273"/>
<dbReference type="AlphaFoldDB" id="A0A0A5G1D6"/>
<dbReference type="PANTHER" id="PTHR13947:SF37">
    <property type="entry name" value="LD18367P"/>
    <property type="match status" value="1"/>
</dbReference>
<dbReference type="PROSITE" id="PS51186">
    <property type="entry name" value="GNAT"/>
    <property type="match status" value="1"/>
</dbReference>
<evidence type="ECO:0000313" key="4">
    <source>
        <dbReference type="Proteomes" id="UP000030403"/>
    </source>
</evidence>
<dbReference type="GO" id="GO:0008080">
    <property type="term" value="F:N-acetyltransferase activity"/>
    <property type="evidence" value="ECO:0007669"/>
    <property type="project" value="InterPro"/>
</dbReference>
<dbReference type="InterPro" id="IPR000182">
    <property type="entry name" value="GNAT_dom"/>
</dbReference>
<evidence type="ECO:0000256" key="1">
    <source>
        <dbReference type="ARBA" id="ARBA00022679"/>
    </source>
</evidence>
<evidence type="ECO:0000259" key="2">
    <source>
        <dbReference type="PROSITE" id="PS51186"/>
    </source>
</evidence>
<evidence type="ECO:0000313" key="3">
    <source>
        <dbReference type="EMBL" id="KGX84880.1"/>
    </source>
</evidence>
<organism evidence="3 4">
    <name type="scientific">Pontibacillus marinus BH030004 = DSM 16465</name>
    <dbReference type="NCBI Taxonomy" id="1385511"/>
    <lineage>
        <taxon>Bacteria</taxon>
        <taxon>Bacillati</taxon>
        <taxon>Bacillota</taxon>
        <taxon>Bacilli</taxon>
        <taxon>Bacillales</taxon>
        <taxon>Bacillaceae</taxon>
        <taxon>Pontibacillus</taxon>
    </lineage>
</organism>
<accession>A0A0A5G1D6</accession>
<sequence length="166" mass="18721">MIIRDAREAEITTIREQRVEAYRDHVQLIPEEHWKALKKAISSEADQQPGVELIVSEIDDFIVGSIALFPAKMDAYEGYVDTLDYPEIRVLAVSPDARGKGVAKALIDECIKRAKAQGYNLIGLHTGEFMSDAISLYERYGFERLPQHDFQPANDGIIVKAFRLSI</sequence>
<keyword evidence="1 3" id="KW-0808">Transferase</keyword>
<gene>
    <name evidence="3" type="ORF">N783_15835</name>
</gene>
<dbReference type="OrthoDB" id="9803233at2"/>
<dbReference type="InterPro" id="IPR050769">
    <property type="entry name" value="NAT_camello-type"/>
</dbReference>
<dbReference type="Gene3D" id="3.40.630.30">
    <property type="match status" value="1"/>
</dbReference>
<proteinExistence type="predicted"/>
<dbReference type="RefSeq" id="WP_027445623.1">
    <property type="nucleotide sequence ID" value="NZ_AULJ01000012.1"/>
</dbReference>
<dbReference type="EMBL" id="AVPF01000047">
    <property type="protein sequence ID" value="KGX84880.1"/>
    <property type="molecule type" value="Genomic_DNA"/>
</dbReference>
<dbReference type="Pfam" id="PF00583">
    <property type="entry name" value="Acetyltransf_1"/>
    <property type="match status" value="1"/>
</dbReference>
<dbReference type="Proteomes" id="UP000030403">
    <property type="component" value="Unassembled WGS sequence"/>
</dbReference>
<feature type="domain" description="N-acetyltransferase" evidence="2">
    <location>
        <begin position="1"/>
        <end position="166"/>
    </location>
</feature>
<dbReference type="PANTHER" id="PTHR13947">
    <property type="entry name" value="GNAT FAMILY N-ACETYLTRANSFERASE"/>
    <property type="match status" value="1"/>
</dbReference>
<name>A0A0A5G1D6_9BACI</name>
<comment type="caution">
    <text evidence="3">The sequence shown here is derived from an EMBL/GenBank/DDBJ whole genome shotgun (WGS) entry which is preliminary data.</text>
</comment>
<dbReference type="eggNOG" id="COG0456">
    <property type="taxonomic scope" value="Bacteria"/>
</dbReference>
<protein>
    <submittedName>
        <fullName evidence="3">Acetyltransferase</fullName>
    </submittedName>
</protein>
<reference evidence="3 4" key="1">
    <citation type="submission" date="2013-08" db="EMBL/GenBank/DDBJ databases">
        <authorList>
            <person name="Huang J."/>
            <person name="Wang G."/>
        </authorList>
    </citation>
    <scope>NUCLEOTIDE SEQUENCE [LARGE SCALE GENOMIC DNA]</scope>
    <source>
        <strain evidence="3 4">BH030004</strain>
    </source>
</reference>
<dbReference type="SUPFAM" id="SSF55729">
    <property type="entry name" value="Acyl-CoA N-acyltransferases (Nat)"/>
    <property type="match status" value="1"/>
</dbReference>
<dbReference type="InterPro" id="IPR016181">
    <property type="entry name" value="Acyl_CoA_acyltransferase"/>
</dbReference>